<sequence>KIILDYKRNTPPIRLLRVFRQLTTGYAFLRARQAHSPSSHQLYVLLETEVREISEVNTIGNKFGFVKDSFGTQLDPSSAVYPGNRMCGTRPRYLDIAIHATDCAAPGRPMFQSLRYSRYRDTCEFVMYYANGLLLLYWGGFWSEHAHYPSFRQLYVRLETKLHEISEYTLNCKLIWFCERLTGNPAESLICDDF</sequence>
<dbReference type="OrthoDB" id="73653at2759"/>
<dbReference type="CTD" id="20326933"/>
<gene>
    <name evidence="1" type="ORF">T265_12765</name>
</gene>
<evidence type="ECO:0000313" key="1">
    <source>
        <dbReference type="EMBL" id="KER32604.1"/>
    </source>
</evidence>
<dbReference type="GeneID" id="20326933"/>
<protein>
    <submittedName>
        <fullName evidence="1">Uncharacterized protein</fullName>
    </submittedName>
</protein>
<dbReference type="AlphaFoldDB" id="A0A075AJ17"/>
<dbReference type="EMBL" id="KL596632">
    <property type="protein sequence ID" value="KER32604.1"/>
    <property type="molecule type" value="Genomic_DNA"/>
</dbReference>
<keyword evidence="2" id="KW-1185">Reference proteome</keyword>
<evidence type="ECO:0000313" key="2">
    <source>
        <dbReference type="Proteomes" id="UP000054324"/>
    </source>
</evidence>
<accession>A0A075AJ17</accession>
<feature type="non-terminal residue" evidence="1">
    <location>
        <position position="1"/>
    </location>
</feature>
<proteinExistence type="predicted"/>
<dbReference type="KEGG" id="ovi:T265_12765"/>
<organism evidence="1 2">
    <name type="scientific">Opisthorchis viverrini</name>
    <name type="common">Southeast Asian liver fluke</name>
    <dbReference type="NCBI Taxonomy" id="6198"/>
    <lineage>
        <taxon>Eukaryota</taxon>
        <taxon>Metazoa</taxon>
        <taxon>Spiralia</taxon>
        <taxon>Lophotrochozoa</taxon>
        <taxon>Platyhelminthes</taxon>
        <taxon>Trematoda</taxon>
        <taxon>Digenea</taxon>
        <taxon>Opisthorchiida</taxon>
        <taxon>Opisthorchiata</taxon>
        <taxon>Opisthorchiidae</taxon>
        <taxon>Opisthorchis</taxon>
    </lineage>
</organism>
<dbReference type="RefSeq" id="XP_009163648.1">
    <property type="nucleotide sequence ID" value="XM_009165384.1"/>
</dbReference>
<name>A0A075AJ17_OPIVI</name>
<reference evidence="1 2" key="1">
    <citation type="submission" date="2013-11" db="EMBL/GenBank/DDBJ databases">
        <title>Opisthorchis viverrini - life in the bile duct.</title>
        <authorList>
            <person name="Young N.D."/>
            <person name="Nagarajan N."/>
            <person name="Lin S.J."/>
            <person name="Korhonen P.K."/>
            <person name="Jex A.R."/>
            <person name="Hall R.S."/>
            <person name="Safavi-Hemami H."/>
            <person name="Kaewkong W."/>
            <person name="Bertrand D."/>
            <person name="Gao S."/>
            <person name="Seet Q."/>
            <person name="Wongkham S."/>
            <person name="Teh B.T."/>
            <person name="Wongkham C."/>
            <person name="Intapan P.M."/>
            <person name="Maleewong W."/>
            <person name="Yang X."/>
            <person name="Hu M."/>
            <person name="Wang Z."/>
            <person name="Hofmann A."/>
            <person name="Sternberg P.W."/>
            <person name="Tan P."/>
            <person name="Wang J."/>
            <person name="Gasser R.B."/>
        </authorList>
    </citation>
    <scope>NUCLEOTIDE SEQUENCE [LARGE SCALE GENOMIC DNA]</scope>
</reference>
<dbReference type="Proteomes" id="UP000054324">
    <property type="component" value="Unassembled WGS sequence"/>
</dbReference>
<feature type="non-terminal residue" evidence="1">
    <location>
        <position position="194"/>
    </location>
</feature>